<proteinExistence type="predicted"/>
<accession>A0A6T9Y7T4</accession>
<dbReference type="EMBL" id="LR812090">
    <property type="protein sequence ID" value="CAB9496000.1"/>
    <property type="molecule type" value="Genomic_DNA"/>
</dbReference>
<feature type="transmembrane region" description="Helical" evidence="1">
    <location>
        <begin position="98"/>
        <end position="116"/>
    </location>
</feature>
<keyword evidence="1" id="KW-1133">Transmembrane helix</keyword>
<organism evidence="2 3">
    <name type="scientific">Alteromonas macleodii</name>
    <name type="common">Pseudoalteromonas macleodii</name>
    <dbReference type="NCBI Taxonomy" id="28108"/>
    <lineage>
        <taxon>Bacteria</taxon>
        <taxon>Pseudomonadati</taxon>
        <taxon>Pseudomonadota</taxon>
        <taxon>Gammaproteobacteria</taxon>
        <taxon>Alteromonadales</taxon>
        <taxon>Alteromonadaceae</taxon>
        <taxon>Alteromonas/Salinimonas group</taxon>
        <taxon>Alteromonas</taxon>
    </lineage>
</organism>
<dbReference type="RefSeq" id="WP_179985092.1">
    <property type="nucleotide sequence ID" value="NZ_LR812090.1"/>
</dbReference>
<keyword evidence="1" id="KW-0472">Membrane</keyword>
<dbReference type="AlphaFoldDB" id="A0A6T9Y7T4"/>
<feature type="transmembrane region" description="Helical" evidence="1">
    <location>
        <begin position="43"/>
        <end position="63"/>
    </location>
</feature>
<evidence type="ECO:0000313" key="2">
    <source>
        <dbReference type="EMBL" id="CAB9496000.1"/>
    </source>
</evidence>
<sequence length="287" mass="32910">MNKVNLLENLTYPLLLATSMIVLHIIGGTIQLDIASLDAQRDFNTAIGTSLLSGAFLLSIRVIQKSVAKHLLLILELTKRRHDFWLHRKALSEQFKKHLIWSVSLGFIMPILYMVTEGLISRINEKEVFIVAMGAIPFWLLMSLYIFQITTVNRHLRTFLNTEGMELIVKIRMYKSVITVAAITIATTLLVFLIMPVFWINLSVHLFDMVFISSLCLFLTLLLVSPLINYYRRLGKTKLLLASDLDRRIDRLIKESVTSERSKEIEYLLGLKEKYCNSNFTACIDKG</sequence>
<protein>
    <submittedName>
        <fullName evidence="2">Uncharacterized protein</fullName>
    </submittedName>
</protein>
<feature type="transmembrane region" description="Helical" evidence="1">
    <location>
        <begin position="177"/>
        <end position="200"/>
    </location>
</feature>
<dbReference type="Proteomes" id="UP000509458">
    <property type="component" value="Chromosome"/>
</dbReference>
<name>A0A6T9Y7T4_ALTMA</name>
<reference evidence="2 3" key="1">
    <citation type="submission" date="2020-06" db="EMBL/GenBank/DDBJ databases">
        <authorList>
            <person name="Duchaud E."/>
        </authorList>
    </citation>
    <scope>NUCLEOTIDE SEQUENCE [LARGE SCALE GENOMIC DNA]</scope>
    <source>
        <strain evidence="2">Alteromonas fortis</strain>
    </source>
</reference>
<keyword evidence="1" id="KW-0812">Transmembrane</keyword>
<feature type="transmembrane region" description="Helical" evidence="1">
    <location>
        <begin position="206"/>
        <end position="231"/>
    </location>
</feature>
<evidence type="ECO:0000256" key="1">
    <source>
        <dbReference type="SAM" id="Phobius"/>
    </source>
</evidence>
<evidence type="ECO:0000313" key="3">
    <source>
        <dbReference type="Proteomes" id="UP000509458"/>
    </source>
</evidence>
<feature type="transmembrane region" description="Helical" evidence="1">
    <location>
        <begin position="128"/>
        <end position="147"/>
    </location>
</feature>
<feature type="transmembrane region" description="Helical" evidence="1">
    <location>
        <begin position="12"/>
        <end position="31"/>
    </location>
</feature>
<gene>
    <name evidence="2" type="ORF">ALFOR1_70387</name>
</gene>